<sequence>MNSAAICSDSVADFMRIENNQHFPQHGHLEVEVRRQESLGRRITQLGGLVRGVLTSKTPRSADLSRTPSPARDSVSTATWDSIQLNTEITRPLDALSKHWAE</sequence>
<name>B7P3U4_IXOSC</name>
<dbReference type="PaxDb" id="6945-B7P3U4"/>
<keyword evidence="4" id="KW-1185">Reference proteome</keyword>
<accession>B7P3U4</accession>
<evidence type="ECO:0000256" key="1">
    <source>
        <dbReference type="SAM" id="MobiDB-lite"/>
    </source>
</evidence>
<dbReference type="VEuPathDB" id="VectorBase:ISCI000172"/>
<dbReference type="Proteomes" id="UP000001555">
    <property type="component" value="Unassembled WGS sequence"/>
</dbReference>
<dbReference type="EMBL" id="ABJB010249078">
    <property type="status" value="NOT_ANNOTATED_CDS"/>
    <property type="molecule type" value="Genomic_DNA"/>
</dbReference>
<reference evidence="2 4" key="1">
    <citation type="submission" date="2008-03" db="EMBL/GenBank/DDBJ databases">
        <title>Annotation of Ixodes scapularis.</title>
        <authorList>
            <consortium name="Ixodes scapularis Genome Project Consortium"/>
            <person name="Caler E."/>
            <person name="Hannick L.I."/>
            <person name="Bidwell S."/>
            <person name="Joardar V."/>
            <person name="Thiagarajan M."/>
            <person name="Amedeo P."/>
            <person name="Galinsky K.J."/>
            <person name="Schobel S."/>
            <person name="Inman J."/>
            <person name="Hostetler J."/>
            <person name="Miller J."/>
            <person name="Hammond M."/>
            <person name="Megy K."/>
            <person name="Lawson D."/>
            <person name="Kodira C."/>
            <person name="Sutton G."/>
            <person name="Meyer J."/>
            <person name="Hill C.A."/>
            <person name="Birren B."/>
            <person name="Nene V."/>
            <person name="Collins F."/>
            <person name="Alarcon-Chaidez F."/>
            <person name="Wikel S."/>
            <person name="Strausberg R."/>
        </authorList>
    </citation>
    <scope>NUCLEOTIDE SEQUENCE [LARGE SCALE GENOMIC DNA]</scope>
    <source>
        <strain evidence="4">Wikel</strain>
        <strain evidence="2">Wikel colony</strain>
    </source>
</reference>
<dbReference type="InParanoid" id="B7P3U4"/>
<dbReference type="EnsemblMetazoa" id="ISCW000172-RA">
    <property type="protein sequence ID" value="ISCW000172-PA"/>
    <property type="gene ID" value="ISCW000172"/>
</dbReference>
<organism>
    <name type="scientific">Ixodes scapularis</name>
    <name type="common">Black-legged tick</name>
    <name type="synonym">Deer tick</name>
    <dbReference type="NCBI Taxonomy" id="6945"/>
    <lineage>
        <taxon>Eukaryota</taxon>
        <taxon>Metazoa</taxon>
        <taxon>Ecdysozoa</taxon>
        <taxon>Arthropoda</taxon>
        <taxon>Chelicerata</taxon>
        <taxon>Arachnida</taxon>
        <taxon>Acari</taxon>
        <taxon>Parasitiformes</taxon>
        <taxon>Ixodida</taxon>
        <taxon>Ixodoidea</taxon>
        <taxon>Ixodidae</taxon>
        <taxon>Ixodinae</taxon>
        <taxon>Ixodes</taxon>
    </lineage>
</organism>
<evidence type="ECO:0000313" key="2">
    <source>
        <dbReference type="EMBL" id="EEC01266.1"/>
    </source>
</evidence>
<dbReference type="EMBL" id="DS630485">
    <property type="protein sequence ID" value="EEC01266.1"/>
    <property type="molecule type" value="Genomic_DNA"/>
</dbReference>
<protein>
    <submittedName>
        <fullName evidence="2 3">Uncharacterized protein</fullName>
    </submittedName>
</protein>
<proteinExistence type="predicted"/>
<dbReference type="HOGENOM" id="CLU_2280432_0_0_1"/>
<gene>
    <name evidence="2" type="ORF">IscW_ISCW000172</name>
</gene>
<dbReference type="VEuPathDB" id="VectorBase:ISCW000172"/>
<dbReference type="AlphaFoldDB" id="B7P3U4"/>
<evidence type="ECO:0000313" key="4">
    <source>
        <dbReference type="Proteomes" id="UP000001555"/>
    </source>
</evidence>
<evidence type="ECO:0000313" key="3">
    <source>
        <dbReference type="EnsemblMetazoa" id="ISCW000172-PA"/>
    </source>
</evidence>
<feature type="region of interest" description="Disordered" evidence="1">
    <location>
        <begin position="57"/>
        <end position="78"/>
    </location>
</feature>
<reference evidence="3" key="2">
    <citation type="submission" date="2020-05" db="UniProtKB">
        <authorList>
            <consortium name="EnsemblMetazoa"/>
        </authorList>
    </citation>
    <scope>IDENTIFICATION</scope>
    <source>
        <strain evidence="3">wikel</strain>
    </source>
</reference>